<dbReference type="EMBL" id="LQBK01000004">
    <property type="protein sequence ID" value="KUG61553.1"/>
    <property type="molecule type" value="Genomic_DNA"/>
</dbReference>
<dbReference type="OrthoDB" id="4350228at2"/>
<evidence type="ECO:0000313" key="4">
    <source>
        <dbReference type="EMBL" id="KUG61553.1"/>
    </source>
</evidence>
<dbReference type="Proteomes" id="UP000053512">
    <property type="component" value="Unassembled WGS sequence"/>
</dbReference>
<organism evidence="4 5">
    <name type="scientific">Kocuria rosea subsp. polaris</name>
    <dbReference type="NCBI Taxonomy" id="136273"/>
    <lineage>
        <taxon>Bacteria</taxon>
        <taxon>Bacillati</taxon>
        <taxon>Actinomycetota</taxon>
        <taxon>Actinomycetes</taxon>
        <taxon>Micrococcales</taxon>
        <taxon>Micrococcaceae</taxon>
        <taxon>Kocuria</taxon>
    </lineage>
</organism>
<sequence length="258" mass="26990">MTETTAFPAERTAVLTGAASERGIGRATADLLASQGWSVAILDIDGDAAAEAAREIADRHGVQALGLRTDVSDDGSVDESVARVEAELPPIVALVNCAGISSPTDFMDETRETWDRVFAINMTGTFMVTQRVLTGMIERRLGRVVSISSISAQRGGGTYSKSAYSASKAAIIGFTRAVAREMGEHGITVNCIAPGPVDTDIMGGTLSDERKADMSKDILVGRVGTVRDMAALLAFLVGEDAGFITAATYDINGGLQIS</sequence>
<evidence type="ECO:0000256" key="2">
    <source>
        <dbReference type="ARBA" id="ARBA00023002"/>
    </source>
</evidence>
<dbReference type="InterPro" id="IPR036291">
    <property type="entry name" value="NAD(P)-bd_dom_sf"/>
</dbReference>
<evidence type="ECO:0000313" key="5">
    <source>
        <dbReference type="Proteomes" id="UP000053512"/>
    </source>
</evidence>
<dbReference type="Pfam" id="PF13561">
    <property type="entry name" value="adh_short_C2"/>
    <property type="match status" value="1"/>
</dbReference>
<dbReference type="RefSeq" id="WP_058872969.1">
    <property type="nucleotide sequence ID" value="NZ_LQBK01000004.1"/>
</dbReference>
<keyword evidence="2" id="KW-0560">Oxidoreductase</keyword>
<proteinExistence type="inferred from homology"/>
<dbReference type="PRINTS" id="PR00081">
    <property type="entry name" value="GDHRDH"/>
</dbReference>
<dbReference type="PANTHER" id="PTHR42760:SF135">
    <property type="entry name" value="BLL7886 PROTEIN"/>
    <property type="match status" value="1"/>
</dbReference>
<dbReference type="SMART" id="SM00822">
    <property type="entry name" value="PKS_KR"/>
    <property type="match status" value="1"/>
</dbReference>
<name>A0A0W8INB3_KOCRO</name>
<evidence type="ECO:0000256" key="1">
    <source>
        <dbReference type="ARBA" id="ARBA00006484"/>
    </source>
</evidence>
<dbReference type="PRINTS" id="PR00080">
    <property type="entry name" value="SDRFAMILY"/>
</dbReference>
<gene>
    <name evidence="4" type="ORF">AVL61_01105</name>
</gene>
<dbReference type="GO" id="GO:0016616">
    <property type="term" value="F:oxidoreductase activity, acting on the CH-OH group of donors, NAD or NADP as acceptor"/>
    <property type="evidence" value="ECO:0007669"/>
    <property type="project" value="UniProtKB-ARBA"/>
</dbReference>
<dbReference type="InterPro" id="IPR057326">
    <property type="entry name" value="KR_dom"/>
</dbReference>
<dbReference type="AlphaFoldDB" id="A0A0W8INB3"/>
<dbReference type="InterPro" id="IPR002347">
    <property type="entry name" value="SDR_fam"/>
</dbReference>
<reference evidence="5" key="1">
    <citation type="submission" date="2015-12" db="EMBL/GenBank/DDBJ databases">
        <authorList>
            <person name="Nair G.R."/>
            <person name="Kaur G."/>
            <person name="Mayilraj S."/>
        </authorList>
    </citation>
    <scope>NUCLEOTIDE SEQUENCE [LARGE SCALE GENOMIC DNA]</scope>
    <source>
        <strain evidence="5">CD08_4</strain>
    </source>
</reference>
<dbReference type="GO" id="GO:0030497">
    <property type="term" value="P:fatty acid elongation"/>
    <property type="evidence" value="ECO:0007669"/>
    <property type="project" value="TreeGrafter"/>
</dbReference>
<dbReference type="PROSITE" id="PS00061">
    <property type="entry name" value="ADH_SHORT"/>
    <property type="match status" value="1"/>
</dbReference>
<dbReference type="STRING" id="136273.GY22_01540"/>
<protein>
    <submittedName>
        <fullName evidence="4">Short-chain dehydrogenase</fullName>
    </submittedName>
</protein>
<accession>A0A0W8INB3</accession>
<feature type="domain" description="Ketoreductase" evidence="3">
    <location>
        <begin position="11"/>
        <end position="195"/>
    </location>
</feature>
<dbReference type="Gene3D" id="3.40.50.720">
    <property type="entry name" value="NAD(P)-binding Rossmann-like Domain"/>
    <property type="match status" value="1"/>
</dbReference>
<comment type="similarity">
    <text evidence="1">Belongs to the short-chain dehydrogenases/reductases (SDR) family.</text>
</comment>
<dbReference type="PANTHER" id="PTHR42760">
    <property type="entry name" value="SHORT-CHAIN DEHYDROGENASES/REDUCTASES FAMILY MEMBER"/>
    <property type="match status" value="1"/>
</dbReference>
<dbReference type="eggNOG" id="COG1028">
    <property type="taxonomic scope" value="Bacteria"/>
</dbReference>
<dbReference type="FunFam" id="3.40.50.720:FF:000084">
    <property type="entry name" value="Short-chain dehydrogenase reductase"/>
    <property type="match status" value="1"/>
</dbReference>
<dbReference type="SUPFAM" id="SSF51735">
    <property type="entry name" value="NAD(P)-binding Rossmann-fold domains"/>
    <property type="match status" value="1"/>
</dbReference>
<comment type="caution">
    <text evidence="4">The sequence shown here is derived from an EMBL/GenBank/DDBJ whole genome shotgun (WGS) entry which is preliminary data.</text>
</comment>
<evidence type="ECO:0000259" key="3">
    <source>
        <dbReference type="SMART" id="SM00822"/>
    </source>
</evidence>
<dbReference type="InterPro" id="IPR020904">
    <property type="entry name" value="Sc_DH/Rdtase_CS"/>
</dbReference>